<dbReference type="GO" id="GO:0008081">
    <property type="term" value="F:phosphoric diester hydrolase activity"/>
    <property type="evidence" value="ECO:0007669"/>
    <property type="project" value="TreeGrafter"/>
</dbReference>
<evidence type="ECO:0000256" key="2">
    <source>
        <dbReference type="ARBA" id="ARBA00005340"/>
    </source>
</evidence>
<feature type="compositionally biased region" description="Basic and acidic residues" evidence="9">
    <location>
        <begin position="478"/>
        <end position="494"/>
    </location>
</feature>
<comment type="caution">
    <text evidence="11">The sequence shown here is derived from an EMBL/GenBank/DDBJ whole genome shotgun (WGS) entry which is preliminary data.</text>
</comment>
<protein>
    <recommendedName>
        <fullName evidence="3">Apurinic-apyrimidinic endonuclease 1</fullName>
    </recommendedName>
</protein>
<feature type="compositionally biased region" description="Basic and acidic residues" evidence="9">
    <location>
        <begin position="1"/>
        <end position="10"/>
    </location>
</feature>
<evidence type="ECO:0000256" key="1">
    <source>
        <dbReference type="ARBA" id="ARBA00001947"/>
    </source>
</evidence>
<dbReference type="PROSITE" id="PS51432">
    <property type="entry name" value="AP_NUCLEASE_F2_4"/>
    <property type="match status" value="1"/>
</dbReference>
<dbReference type="GO" id="GO:0005634">
    <property type="term" value="C:nucleus"/>
    <property type="evidence" value="ECO:0007669"/>
    <property type="project" value="TreeGrafter"/>
</dbReference>
<dbReference type="PANTHER" id="PTHR21445:SF0">
    <property type="entry name" value="APURINIC-APYRIMIDINIC ENDONUCLEASE"/>
    <property type="match status" value="1"/>
</dbReference>
<keyword evidence="4" id="KW-0479">Metal-binding</keyword>
<dbReference type="GO" id="GO:0008270">
    <property type="term" value="F:zinc ion binding"/>
    <property type="evidence" value="ECO:0007669"/>
    <property type="project" value="InterPro"/>
</dbReference>
<dbReference type="PROSITE" id="PS00731">
    <property type="entry name" value="AP_NUCLEASE_F2_3"/>
    <property type="match status" value="1"/>
</dbReference>
<proteinExistence type="inferred from homology"/>
<feature type="region of interest" description="Disordered" evidence="9">
    <location>
        <begin position="1"/>
        <end position="95"/>
    </location>
</feature>
<reference evidence="11" key="1">
    <citation type="submission" date="2023-02" db="EMBL/GenBank/DDBJ databases">
        <title>Identification and recombinant expression of a fungal hydrolase from Papiliotrema laurentii that hydrolyzes apple cutin and clears colloidal polyester polyurethane.</title>
        <authorList>
            <consortium name="DOE Joint Genome Institute"/>
            <person name="Roman V.A."/>
            <person name="Bojanowski C."/>
            <person name="Crable B.R."/>
            <person name="Wagner D.N."/>
            <person name="Hung C.S."/>
            <person name="Nadeau L.J."/>
            <person name="Schratz L."/>
            <person name="Haridas S."/>
            <person name="Pangilinan J."/>
            <person name="Lipzen A."/>
            <person name="Na H."/>
            <person name="Yan M."/>
            <person name="Ng V."/>
            <person name="Grigoriev I.V."/>
            <person name="Spatafora J.W."/>
            <person name="Barlow D."/>
            <person name="Biffinger J."/>
            <person name="Kelley-Loughnane N."/>
            <person name="Varaljay V.A."/>
            <person name="Crookes-Goodson W.J."/>
        </authorList>
    </citation>
    <scope>NUCLEOTIDE SEQUENCE</scope>
    <source>
        <strain evidence="11">5307AH</strain>
    </source>
</reference>
<dbReference type="CDD" id="cd00019">
    <property type="entry name" value="AP2Ec"/>
    <property type="match status" value="1"/>
</dbReference>
<dbReference type="InterPro" id="IPR001719">
    <property type="entry name" value="AP_endonuc_2"/>
</dbReference>
<gene>
    <name evidence="11" type="ORF">DB88DRAFT_534270</name>
</gene>
<dbReference type="GO" id="GO:0005739">
    <property type="term" value="C:mitochondrion"/>
    <property type="evidence" value="ECO:0007669"/>
    <property type="project" value="TreeGrafter"/>
</dbReference>
<feature type="domain" description="Xylose isomerase-like TIM barrel" evidence="10">
    <location>
        <begin position="152"/>
        <end position="424"/>
    </location>
</feature>
<keyword evidence="5" id="KW-0227">DNA damage</keyword>
<dbReference type="SUPFAM" id="SSF51658">
    <property type="entry name" value="Xylose isomerase-like"/>
    <property type="match status" value="1"/>
</dbReference>
<evidence type="ECO:0000256" key="8">
    <source>
        <dbReference type="ARBA" id="ARBA00023204"/>
    </source>
</evidence>
<dbReference type="AlphaFoldDB" id="A0AAD9L7N3"/>
<dbReference type="Proteomes" id="UP001182556">
    <property type="component" value="Unassembled WGS sequence"/>
</dbReference>
<keyword evidence="7" id="KW-0862">Zinc</keyword>
<dbReference type="HAMAP" id="MF_00152">
    <property type="entry name" value="Nfo"/>
    <property type="match status" value="1"/>
</dbReference>
<evidence type="ECO:0000256" key="5">
    <source>
        <dbReference type="ARBA" id="ARBA00022763"/>
    </source>
</evidence>
<dbReference type="InterPro" id="IPR036237">
    <property type="entry name" value="Xyl_isomerase-like_sf"/>
</dbReference>
<dbReference type="EMBL" id="JAODAN010000002">
    <property type="protein sequence ID" value="KAK1926285.1"/>
    <property type="molecule type" value="Genomic_DNA"/>
</dbReference>
<name>A0AAD9L7N3_PAPLA</name>
<evidence type="ECO:0000313" key="12">
    <source>
        <dbReference type="Proteomes" id="UP001182556"/>
    </source>
</evidence>
<accession>A0AAD9L7N3</accession>
<dbReference type="Gene3D" id="3.20.20.150">
    <property type="entry name" value="Divalent-metal-dependent TIM barrel enzymes"/>
    <property type="match status" value="1"/>
</dbReference>
<dbReference type="PANTHER" id="PTHR21445">
    <property type="entry name" value="ENDONUCLEASE IV ENDODEOXYRIBONUCLEASE IV"/>
    <property type="match status" value="1"/>
</dbReference>
<dbReference type="PROSITE" id="PS00729">
    <property type="entry name" value="AP_NUCLEASE_F2_1"/>
    <property type="match status" value="1"/>
</dbReference>
<dbReference type="InterPro" id="IPR018246">
    <property type="entry name" value="AP_endonuc_F2_Zn_BS"/>
</dbReference>
<evidence type="ECO:0000313" key="11">
    <source>
        <dbReference type="EMBL" id="KAK1926285.1"/>
    </source>
</evidence>
<evidence type="ECO:0000259" key="10">
    <source>
        <dbReference type="Pfam" id="PF01261"/>
    </source>
</evidence>
<dbReference type="NCBIfam" id="TIGR00587">
    <property type="entry name" value="nfo"/>
    <property type="match status" value="1"/>
</dbReference>
<dbReference type="SMART" id="SM00518">
    <property type="entry name" value="AP2Ec"/>
    <property type="match status" value="1"/>
</dbReference>
<feature type="region of interest" description="Disordered" evidence="9">
    <location>
        <begin position="445"/>
        <end position="494"/>
    </location>
</feature>
<comment type="cofactor">
    <cofactor evidence="1">
        <name>Zn(2+)</name>
        <dbReference type="ChEBI" id="CHEBI:29105"/>
    </cofactor>
</comment>
<evidence type="ECO:0000256" key="6">
    <source>
        <dbReference type="ARBA" id="ARBA00022801"/>
    </source>
</evidence>
<keyword evidence="12" id="KW-1185">Reference proteome</keyword>
<keyword evidence="8" id="KW-0234">DNA repair</keyword>
<evidence type="ECO:0000256" key="7">
    <source>
        <dbReference type="ARBA" id="ARBA00022833"/>
    </source>
</evidence>
<dbReference type="PROSITE" id="PS00730">
    <property type="entry name" value="AP_NUCLEASE_F2_2"/>
    <property type="match status" value="1"/>
</dbReference>
<comment type="similarity">
    <text evidence="2">Belongs to the AP endonuclease 2 family.</text>
</comment>
<sequence length="494" mass="53802">MVARKVKAETEIAPPVVKKVRPSRSATKSAPAISKADLEDDAQADIADEKPPIEAVDNAPPAKTARGKAKAKETEGAEAARPPRPRGRAAQWPPVELDPSKHPARAGYPVHSLPPLNVAPNGAIPSTTPGPLPHFLGAHTSIAAGPATALYRAGKMGANGLALFVKSQRQWKSTPYEQEAIDRFKDAMKPVEQGGMGYGPETILVHGSYLINLGNPDPAKWNMSYTCFKDDIERCHQLGVKLYNWHPGSTVGACEKEVSFGLIAKAINRVHKEVPEVITVIENMANAKSNLVGTAFTDLAAIIDQVEDKSRVRVCLDTCHLFAAGYDIRTPEAYRATMKQFDEQVGNKYLGGIHLNDSKTELGSCKDLHENIGLGHIGLTAFRELMRDPLMSGLPLVLETPVGEGNPLDMGDPCVWTEEIQLLYQIQKIEDAEWESTKGEIEAQWRVKRDKINPPKEKKPTKKDGKVAAAKAKGKKAKRDEESCDSHAEDSDSD</sequence>
<evidence type="ECO:0000256" key="3">
    <source>
        <dbReference type="ARBA" id="ARBA00021759"/>
    </source>
</evidence>
<evidence type="ECO:0000256" key="4">
    <source>
        <dbReference type="ARBA" id="ARBA00022723"/>
    </source>
</evidence>
<dbReference type="GO" id="GO:0003677">
    <property type="term" value="F:DNA binding"/>
    <property type="evidence" value="ECO:0007669"/>
    <property type="project" value="InterPro"/>
</dbReference>
<evidence type="ECO:0000256" key="9">
    <source>
        <dbReference type="SAM" id="MobiDB-lite"/>
    </source>
</evidence>
<dbReference type="InterPro" id="IPR013022">
    <property type="entry name" value="Xyl_isomerase-like_TIM-brl"/>
</dbReference>
<dbReference type="Pfam" id="PF01261">
    <property type="entry name" value="AP_endonuc_2"/>
    <property type="match status" value="1"/>
</dbReference>
<feature type="compositionally biased region" description="Basic and acidic residues" evidence="9">
    <location>
        <begin position="445"/>
        <end position="466"/>
    </location>
</feature>
<keyword evidence="6" id="KW-0378">Hydrolase</keyword>
<dbReference type="GO" id="GO:0003906">
    <property type="term" value="F:DNA-(apurinic or apyrimidinic site) endonuclease activity"/>
    <property type="evidence" value="ECO:0007669"/>
    <property type="project" value="TreeGrafter"/>
</dbReference>
<dbReference type="GO" id="GO:0006284">
    <property type="term" value="P:base-excision repair"/>
    <property type="evidence" value="ECO:0007669"/>
    <property type="project" value="TreeGrafter"/>
</dbReference>
<organism evidence="11 12">
    <name type="scientific">Papiliotrema laurentii</name>
    <name type="common">Cryptococcus laurentii</name>
    <dbReference type="NCBI Taxonomy" id="5418"/>
    <lineage>
        <taxon>Eukaryota</taxon>
        <taxon>Fungi</taxon>
        <taxon>Dikarya</taxon>
        <taxon>Basidiomycota</taxon>
        <taxon>Agaricomycotina</taxon>
        <taxon>Tremellomycetes</taxon>
        <taxon>Tremellales</taxon>
        <taxon>Rhynchogastremaceae</taxon>
        <taxon>Papiliotrema</taxon>
    </lineage>
</organism>
<dbReference type="FunFam" id="3.20.20.150:FF:000001">
    <property type="entry name" value="Probable endonuclease 4"/>
    <property type="match status" value="1"/>
</dbReference>